<dbReference type="Proteomes" id="UP000287033">
    <property type="component" value="Unassembled WGS sequence"/>
</dbReference>
<sequence>MFWLGTRLVTSLAAQVTSMIEPSSGAEVIAAAATAGTDVTFKVGITSVLVNLVAPVDPAAVASAVRGGWVDGDLGGGMFGSGCGRRGHQ</sequence>
<organism evidence="2 3">
    <name type="scientific">Chiloscyllium punctatum</name>
    <name type="common">Brownbanded bambooshark</name>
    <name type="synonym">Hemiscyllium punctatum</name>
    <dbReference type="NCBI Taxonomy" id="137246"/>
    <lineage>
        <taxon>Eukaryota</taxon>
        <taxon>Metazoa</taxon>
        <taxon>Chordata</taxon>
        <taxon>Craniata</taxon>
        <taxon>Vertebrata</taxon>
        <taxon>Chondrichthyes</taxon>
        <taxon>Elasmobranchii</taxon>
        <taxon>Galeomorphii</taxon>
        <taxon>Galeoidea</taxon>
        <taxon>Orectolobiformes</taxon>
        <taxon>Hemiscylliidae</taxon>
        <taxon>Chiloscyllium</taxon>
    </lineage>
</organism>
<evidence type="ECO:0000256" key="1">
    <source>
        <dbReference type="SAM" id="SignalP"/>
    </source>
</evidence>
<evidence type="ECO:0000313" key="3">
    <source>
        <dbReference type="Proteomes" id="UP000287033"/>
    </source>
</evidence>
<gene>
    <name evidence="2" type="ORF">chiPu_0017394</name>
</gene>
<name>A0A401RFJ5_CHIPU</name>
<keyword evidence="1" id="KW-0732">Signal</keyword>
<evidence type="ECO:0000313" key="2">
    <source>
        <dbReference type="EMBL" id="GCC16928.1"/>
    </source>
</evidence>
<dbReference type="AlphaFoldDB" id="A0A401RFJ5"/>
<keyword evidence="3" id="KW-1185">Reference proteome</keyword>
<reference evidence="2 3" key="1">
    <citation type="journal article" date="2018" name="Nat. Ecol. Evol.">
        <title>Shark genomes provide insights into elasmobranch evolution and the origin of vertebrates.</title>
        <authorList>
            <person name="Hara Y"/>
            <person name="Yamaguchi K"/>
            <person name="Onimaru K"/>
            <person name="Kadota M"/>
            <person name="Koyanagi M"/>
            <person name="Keeley SD"/>
            <person name="Tatsumi K"/>
            <person name="Tanaka K"/>
            <person name="Motone F"/>
            <person name="Kageyama Y"/>
            <person name="Nozu R"/>
            <person name="Adachi N"/>
            <person name="Nishimura O"/>
            <person name="Nakagawa R"/>
            <person name="Tanegashima C"/>
            <person name="Kiyatake I"/>
            <person name="Matsumoto R"/>
            <person name="Murakumo K"/>
            <person name="Nishida K"/>
            <person name="Terakita A"/>
            <person name="Kuratani S"/>
            <person name="Sato K"/>
            <person name="Hyodo S Kuraku.S."/>
        </authorList>
    </citation>
    <scope>NUCLEOTIDE SEQUENCE [LARGE SCALE GENOMIC DNA]</scope>
</reference>
<accession>A0A401RFJ5</accession>
<feature type="chain" id="PRO_5019518415" evidence="1">
    <location>
        <begin position="26"/>
        <end position="89"/>
    </location>
</feature>
<feature type="signal peptide" evidence="1">
    <location>
        <begin position="1"/>
        <end position="25"/>
    </location>
</feature>
<protein>
    <submittedName>
        <fullName evidence="2">Uncharacterized protein</fullName>
    </submittedName>
</protein>
<proteinExistence type="predicted"/>
<dbReference type="EMBL" id="BEZZ01001276">
    <property type="protein sequence ID" value="GCC16928.1"/>
    <property type="molecule type" value="Genomic_DNA"/>
</dbReference>
<comment type="caution">
    <text evidence="2">The sequence shown here is derived from an EMBL/GenBank/DDBJ whole genome shotgun (WGS) entry which is preliminary data.</text>
</comment>